<sequence length="185" mass="19917">MIVENVSNRPGKRVHVVQGEHHVSSDPDVVMTTILGSCVAVCLRDTEIGIGGMNHFLLPEGKAEGLDEGRRYGAFAMELLINELLRNGGRRERMEAKLFGGARMFGGLSDVGASNAAFAEKFLRDEGIPVVGGSLGGLSARRVQYWPTSGRAQQRTVTDTNEVASLKAPPKPVPVVEDDGDLELF</sequence>
<name>A0A941HUD5_9CAUL</name>
<dbReference type="InterPro" id="IPR038592">
    <property type="entry name" value="CheD-like_sf"/>
</dbReference>
<evidence type="ECO:0000313" key="5">
    <source>
        <dbReference type="EMBL" id="MBR7618544.1"/>
    </source>
</evidence>
<comment type="function">
    <text evidence="3">Probably deamidates glutamine residues to glutamate on methyl-accepting chemotaxis receptors (MCPs), playing an important role in chemotaxis.</text>
</comment>
<keyword evidence="1 3" id="KW-0145">Chemotaxis</keyword>
<dbReference type="InterPro" id="IPR005659">
    <property type="entry name" value="Chemorcpt_Glu_NH3ase_CheD"/>
</dbReference>
<dbReference type="GO" id="GO:0006935">
    <property type="term" value="P:chemotaxis"/>
    <property type="evidence" value="ECO:0007669"/>
    <property type="project" value="UniProtKB-UniRule"/>
</dbReference>
<dbReference type="EMBL" id="JAGSGD010000001">
    <property type="protein sequence ID" value="MBR7618544.1"/>
    <property type="molecule type" value="Genomic_DNA"/>
</dbReference>
<dbReference type="HAMAP" id="MF_01440">
    <property type="entry name" value="CheD"/>
    <property type="match status" value="1"/>
</dbReference>
<feature type="region of interest" description="Disordered" evidence="4">
    <location>
        <begin position="150"/>
        <end position="172"/>
    </location>
</feature>
<evidence type="ECO:0000256" key="3">
    <source>
        <dbReference type="HAMAP-Rule" id="MF_01440"/>
    </source>
</evidence>
<dbReference type="Gene3D" id="3.30.1330.200">
    <property type="match status" value="1"/>
</dbReference>
<gene>
    <name evidence="3" type="primary">cheD</name>
    <name evidence="5" type="ORF">JKL49_04015</name>
</gene>
<protein>
    <recommendedName>
        <fullName evidence="3">Probable chemoreceptor glutamine deamidase CheD</fullName>
        <ecNumber evidence="3">3.5.1.44</ecNumber>
    </recommendedName>
</protein>
<dbReference type="EC" id="3.5.1.44" evidence="3"/>
<keyword evidence="6" id="KW-1185">Reference proteome</keyword>
<evidence type="ECO:0000256" key="1">
    <source>
        <dbReference type="ARBA" id="ARBA00022500"/>
    </source>
</evidence>
<proteinExistence type="inferred from homology"/>
<comment type="caution">
    <text evidence="5">The sequence shown here is derived from an EMBL/GenBank/DDBJ whole genome shotgun (WGS) entry which is preliminary data.</text>
</comment>
<dbReference type="GO" id="GO:0050568">
    <property type="term" value="F:protein-glutamine glutaminase activity"/>
    <property type="evidence" value="ECO:0007669"/>
    <property type="project" value="UniProtKB-UniRule"/>
</dbReference>
<dbReference type="AlphaFoldDB" id="A0A941HUD5"/>
<evidence type="ECO:0000256" key="4">
    <source>
        <dbReference type="SAM" id="MobiDB-lite"/>
    </source>
</evidence>
<dbReference type="SUPFAM" id="SSF64438">
    <property type="entry name" value="CNF1/YfiH-like putative cysteine hydrolases"/>
    <property type="match status" value="1"/>
</dbReference>
<evidence type="ECO:0000313" key="6">
    <source>
        <dbReference type="Proteomes" id="UP000622580"/>
    </source>
</evidence>
<dbReference type="InterPro" id="IPR011324">
    <property type="entry name" value="Cytotoxic_necrot_fac-like_cat"/>
</dbReference>
<feature type="compositionally biased region" description="Polar residues" evidence="4">
    <location>
        <begin position="150"/>
        <end position="163"/>
    </location>
</feature>
<dbReference type="PANTHER" id="PTHR35147">
    <property type="entry name" value="CHEMORECEPTOR GLUTAMINE DEAMIDASE CHED-RELATED"/>
    <property type="match status" value="1"/>
</dbReference>
<dbReference type="RefSeq" id="WP_215338422.1">
    <property type="nucleotide sequence ID" value="NZ_JAGSGD010000001.1"/>
</dbReference>
<dbReference type="Proteomes" id="UP000622580">
    <property type="component" value="Unassembled WGS sequence"/>
</dbReference>
<dbReference type="Pfam" id="PF03975">
    <property type="entry name" value="CheD"/>
    <property type="match status" value="1"/>
</dbReference>
<comment type="similarity">
    <text evidence="3">Belongs to the CheD family.</text>
</comment>
<comment type="catalytic activity">
    <reaction evidence="3">
        <text>L-glutaminyl-[protein] + H2O = L-glutamyl-[protein] + NH4(+)</text>
        <dbReference type="Rhea" id="RHEA:16441"/>
        <dbReference type="Rhea" id="RHEA-COMP:10207"/>
        <dbReference type="Rhea" id="RHEA-COMP:10208"/>
        <dbReference type="ChEBI" id="CHEBI:15377"/>
        <dbReference type="ChEBI" id="CHEBI:28938"/>
        <dbReference type="ChEBI" id="CHEBI:29973"/>
        <dbReference type="ChEBI" id="CHEBI:30011"/>
        <dbReference type="EC" id="3.5.1.44"/>
    </reaction>
</comment>
<evidence type="ECO:0000256" key="2">
    <source>
        <dbReference type="ARBA" id="ARBA00022801"/>
    </source>
</evidence>
<dbReference type="CDD" id="cd16352">
    <property type="entry name" value="CheD"/>
    <property type="match status" value="1"/>
</dbReference>
<organism evidence="5 6">
    <name type="scientific">Phenylobacterium glaciei</name>
    <dbReference type="NCBI Taxonomy" id="2803784"/>
    <lineage>
        <taxon>Bacteria</taxon>
        <taxon>Pseudomonadati</taxon>
        <taxon>Pseudomonadota</taxon>
        <taxon>Alphaproteobacteria</taxon>
        <taxon>Caulobacterales</taxon>
        <taxon>Caulobacteraceae</taxon>
        <taxon>Phenylobacterium</taxon>
    </lineage>
</organism>
<keyword evidence="2 3" id="KW-0378">Hydrolase</keyword>
<accession>A0A941HUD5</accession>
<reference evidence="5" key="1">
    <citation type="submission" date="2021-04" db="EMBL/GenBank/DDBJ databases">
        <title>Draft genome assembly of strain Phenylobacterium sp. 20VBR1 using MiniION and Illumina platforms.</title>
        <authorList>
            <person name="Thomas F.A."/>
            <person name="Krishnan K.P."/>
            <person name="Sinha R.K."/>
        </authorList>
    </citation>
    <scope>NUCLEOTIDE SEQUENCE</scope>
    <source>
        <strain evidence="5">20VBR1</strain>
    </source>
</reference>
<dbReference type="PANTHER" id="PTHR35147:SF2">
    <property type="entry name" value="CHEMORECEPTOR GLUTAMINE DEAMIDASE CHED-RELATED"/>
    <property type="match status" value="1"/>
</dbReference>